<dbReference type="eggNOG" id="COG0697">
    <property type="taxonomic scope" value="Bacteria"/>
</dbReference>
<dbReference type="HOGENOM" id="CLU_033863_5_1_9"/>
<dbReference type="Proteomes" id="UP000008544">
    <property type="component" value="Chromosome"/>
</dbReference>
<dbReference type="InterPro" id="IPR000620">
    <property type="entry name" value="EamA_dom"/>
</dbReference>
<dbReference type="PANTHER" id="PTHR32322:SF2">
    <property type="entry name" value="EAMA DOMAIN-CONTAINING PROTEIN"/>
    <property type="match status" value="1"/>
</dbReference>
<evidence type="ECO:0000256" key="4">
    <source>
        <dbReference type="ARBA" id="ARBA00022989"/>
    </source>
</evidence>
<comment type="subcellular location">
    <subcellularLocation>
        <location evidence="1">Membrane</location>
        <topology evidence="1">Multi-pass membrane protein</topology>
    </subcellularLocation>
</comment>
<dbReference type="EMBL" id="CP000860">
    <property type="protein sequence ID" value="ACA58985.1"/>
    <property type="molecule type" value="Genomic_DNA"/>
</dbReference>
<evidence type="ECO:0000256" key="5">
    <source>
        <dbReference type="ARBA" id="ARBA00023136"/>
    </source>
</evidence>
<dbReference type="OrthoDB" id="3190463at2"/>
<evidence type="ECO:0000313" key="8">
    <source>
        <dbReference type="EMBL" id="ACA58985.1"/>
    </source>
</evidence>
<feature type="transmembrane region" description="Helical" evidence="6">
    <location>
        <begin position="21"/>
        <end position="39"/>
    </location>
</feature>
<keyword evidence="9" id="KW-1185">Reference proteome</keyword>
<evidence type="ECO:0000259" key="7">
    <source>
        <dbReference type="Pfam" id="PF00892"/>
    </source>
</evidence>
<feature type="transmembrane region" description="Helical" evidence="6">
    <location>
        <begin position="139"/>
        <end position="162"/>
    </location>
</feature>
<reference evidence="9" key="1">
    <citation type="submission" date="2007-10" db="EMBL/GenBank/DDBJ databases">
        <title>Complete sequence of chromosome of Desulforudis audaxviator MP104C.</title>
        <authorList>
            <person name="Copeland A."/>
            <person name="Lucas S."/>
            <person name="Lapidus A."/>
            <person name="Barry K."/>
            <person name="Glavina del Rio T."/>
            <person name="Dalin E."/>
            <person name="Tice H."/>
            <person name="Bruce D."/>
            <person name="Pitluck S."/>
            <person name="Lowry S.R."/>
            <person name="Larimer F."/>
            <person name="Land M.L."/>
            <person name="Hauser L."/>
            <person name="Kyrpides N."/>
            <person name="Ivanova N.N."/>
            <person name="Richardson P."/>
        </authorList>
    </citation>
    <scope>NUCLEOTIDE SEQUENCE [LARGE SCALE GENOMIC DNA]</scope>
    <source>
        <strain evidence="9">MP104C</strain>
    </source>
</reference>
<name>B1I1R4_DESAP</name>
<feature type="transmembrane region" description="Helical" evidence="6">
    <location>
        <begin position="199"/>
        <end position="219"/>
    </location>
</feature>
<accession>B1I1R4</accession>
<evidence type="ECO:0000256" key="3">
    <source>
        <dbReference type="ARBA" id="ARBA00022692"/>
    </source>
</evidence>
<feature type="transmembrane region" description="Helical" evidence="6">
    <location>
        <begin position="260"/>
        <end position="280"/>
    </location>
</feature>
<feature type="transmembrane region" description="Helical" evidence="6">
    <location>
        <begin position="84"/>
        <end position="105"/>
    </location>
</feature>
<dbReference type="Pfam" id="PF00892">
    <property type="entry name" value="EamA"/>
    <property type="match status" value="2"/>
</dbReference>
<gene>
    <name evidence="8" type="ordered locus">Daud_0439</name>
</gene>
<evidence type="ECO:0000313" key="9">
    <source>
        <dbReference type="Proteomes" id="UP000008544"/>
    </source>
</evidence>
<comment type="similarity">
    <text evidence="2">Belongs to the EamA transporter family.</text>
</comment>
<feature type="transmembrane region" description="Helical" evidence="6">
    <location>
        <begin position="286"/>
        <end position="303"/>
    </location>
</feature>
<proteinExistence type="inferred from homology"/>
<organism evidence="8 9">
    <name type="scientific">Desulforudis audaxviator (strain MP104C)</name>
    <dbReference type="NCBI Taxonomy" id="477974"/>
    <lineage>
        <taxon>Bacteria</taxon>
        <taxon>Bacillati</taxon>
        <taxon>Bacillota</taxon>
        <taxon>Clostridia</taxon>
        <taxon>Thermoanaerobacterales</taxon>
        <taxon>Candidatus Desulforudaceae</taxon>
        <taxon>Candidatus Desulforudis</taxon>
    </lineage>
</organism>
<keyword evidence="5 6" id="KW-0472">Membrane</keyword>
<protein>
    <recommendedName>
        <fullName evidence="7">EamA domain-containing protein</fullName>
    </recommendedName>
</protein>
<feature type="domain" description="EamA" evidence="7">
    <location>
        <begin position="169"/>
        <end position="303"/>
    </location>
</feature>
<feature type="transmembrane region" description="Helical" evidence="6">
    <location>
        <begin position="51"/>
        <end position="72"/>
    </location>
</feature>
<feature type="transmembrane region" description="Helical" evidence="6">
    <location>
        <begin position="168"/>
        <end position="187"/>
    </location>
</feature>
<dbReference type="GO" id="GO:0016020">
    <property type="term" value="C:membrane"/>
    <property type="evidence" value="ECO:0007669"/>
    <property type="project" value="UniProtKB-SubCell"/>
</dbReference>
<dbReference type="InterPro" id="IPR037185">
    <property type="entry name" value="EmrE-like"/>
</dbReference>
<evidence type="ECO:0000256" key="1">
    <source>
        <dbReference type="ARBA" id="ARBA00004141"/>
    </source>
</evidence>
<feature type="domain" description="EamA" evidence="7">
    <location>
        <begin position="22"/>
        <end position="156"/>
    </location>
</feature>
<keyword evidence="3 6" id="KW-0812">Transmembrane</keyword>
<keyword evidence="4 6" id="KW-1133">Transmembrane helix</keyword>
<dbReference type="SUPFAM" id="SSF103481">
    <property type="entry name" value="Multidrug resistance efflux transporter EmrE"/>
    <property type="match status" value="2"/>
</dbReference>
<evidence type="ECO:0000256" key="6">
    <source>
        <dbReference type="SAM" id="Phobius"/>
    </source>
</evidence>
<sequence length="325" mass="34361">MSAAPTATGDSNPTGRESWSAYLDLLVVYVVWGSTYLAIRVAVGEGGGFPPFIMGAMRVLLAGVLLLLWAGLTRSRLRPTKEELLVLAVSGILLWTGGNGLVMWAEQRADSAYAALLVGSTPIWVAVMMAFLDRRPPSWLLAGSLLIGFAGLVLLTAPVLATGTRADTLAVIALLAAPVSWGIGSLIQNRRPVGMSVIASSAYQHLFGGAGFLVLVLIFNEPLPNPTPAAWWAWGYLVVFGSLLAFTSFVRALRSLPTNIVMTYAYVNPVIAMILGRLILNEAITAWTVGGAALILLGVAGVFRDRYVNGTATAPRALKATGPAR</sequence>
<dbReference type="InterPro" id="IPR050638">
    <property type="entry name" value="AA-Vitamin_Transporters"/>
</dbReference>
<dbReference type="AlphaFoldDB" id="B1I1R4"/>
<feature type="transmembrane region" description="Helical" evidence="6">
    <location>
        <begin position="111"/>
        <end position="132"/>
    </location>
</feature>
<dbReference type="PANTHER" id="PTHR32322">
    <property type="entry name" value="INNER MEMBRANE TRANSPORTER"/>
    <property type="match status" value="1"/>
</dbReference>
<dbReference type="KEGG" id="dau:Daud_0439"/>
<feature type="transmembrane region" description="Helical" evidence="6">
    <location>
        <begin position="231"/>
        <end position="253"/>
    </location>
</feature>
<dbReference type="Gene3D" id="1.10.3730.20">
    <property type="match status" value="1"/>
</dbReference>
<dbReference type="RefSeq" id="WP_012301574.1">
    <property type="nucleotide sequence ID" value="NC_010424.1"/>
</dbReference>
<evidence type="ECO:0000256" key="2">
    <source>
        <dbReference type="ARBA" id="ARBA00007362"/>
    </source>
</evidence>
<reference evidence="8 9" key="2">
    <citation type="journal article" date="2008" name="Science">
        <title>Environmental genomics reveals a single-species ecosystem deep within Earth.</title>
        <authorList>
            <person name="Chivian D."/>
            <person name="Brodie E.L."/>
            <person name="Alm E.J."/>
            <person name="Culley D.E."/>
            <person name="Dehal P.S."/>
            <person name="Desantis T.Z."/>
            <person name="Gihring T.M."/>
            <person name="Lapidus A."/>
            <person name="Lin L.H."/>
            <person name="Lowry S.R."/>
            <person name="Moser D.P."/>
            <person name="Richardson P.M."/>
            <person name="Southam G."/>
            <person name="Wanger G."/>
            <person name="Pratt L.M."/>
            <person name="Andersen G.L."/>
            <person name="Hazen T.C."/>
            <person name="Brockman F.J."/>
            <person name="Arkin A.P."/>
            <person name="Onstott T.C."/>
        </authorList>
    </citation>
    <scope>NUCLEOTIDE SEQUENCE [LARGE SCALE GENOMIC DNA]</scope>
    <source>
        <strain evidence="8 9">MP104C</strain>
    </source>
</reference>